<dbReference type="GO" id="GO:0016831">
    <property type="term" value="F:carboxy-lyase activity"/>
    <property type="evidence" value="ECO:0007669"/>
    <property type="project" value="InterPro"/>
</dbReference>
<gene>
    <name evidence="3" type="ORF">SAMN04488563_0287</name>
</gene>
<dbReference type="RefSeq" id="WP_046772864.1">
    <property type="nucleotide sequence ID" value="NZ_LBMC01000083.1"/>
</dbReference>
<evidence type="ECO:0000313" key="3">
    <source>
        <dbReference type="EMBL" id="SDU14481.1"/>
    </source>
</evidence>
<dbReference type="Proteomes" id="UP000182977">
    <property type="component" value="Chromosome I"/>
</dbReference>
<dbReference type="EMBL" id="LT629791">
    <property type="protein sequence ID" value="SDU14481.1"/>
    <property type="molecule type" value="Genomic_DNA"/>
</dbReference>
<dbReference type="InterPro" id="IPR006680">
    <property type="entry name" value="Amidohydro-rel"/>
</dbReference>
<dbReference type="InterPro" id="IPR032466">
    <property type="entry name" value="Metal_Hydrolase"/>
</dbReference>
<protein>
    <recommendedName>
        <fullName evidence="2">Amidohydrolase-related domain-containing protein</fullName>
    </recommendedName>
</protein>
<keyword evidence="4" id="KW-1185">Reference proteome</keyword>
<name>A0A1H2G4H5_9ACTN</name>
<evidence type="ECO:0000313" key="4">
    <source>
        <dbReference type="Proteomes" id="UP000182977"/>
    </source>
</evidence>
<accession>A0A1H2G4H5</accession>
<dbReference type="AlphaFoldDB" id="A0A1H2G4H5"/>
<sequence>MTVPDDLVAIDVHTHPQTEEFLAAMGPRRAQMAQHFGQQRPVVSFAEQADQYRSRRMMAVIVNSDSETTSGIRGAPNDLLGKAQADHPDVFLAFAGIDPWKGAAAVAEIRRCHGEYGIAGVGELNPSRQRFLPNDRRFFPLWETCAELGLVVMFHGGFPGAGAGTPGGGGHRLENARPIPYVDDVAAEFPELRIISAHPAWPWHLDNIAMVWHKSNVYLDLSGWGPKYLPPEVVRYADSVISDRVLFGTDWPVLTADRWLAEFDQLGWKETSRRKILRDNAVRLFGLAGSGSGED</sequence>
<dbReference type="PANTHER" id="PTHR21240:SF19">
    <property type="entry name" value="CATALYTIC_ HYDROLASE"/>
    <property type="match status" value="1"/>
</dbReference>
<reference evidence="4" key="1">
    <citation type="submission" date="2016-10" db="EMBL/GenBank/DDBJ databases">
        <authorList>
            <person name="Varghese N."/>
            <person name="Submissions S."/>
        </authorList>
    </citation>
    <scope>NUCLEOTIDE SEQUENCE [LARGE SCALE GENOMIC DNA]</scope>
    <source>
        <strain evidence="4">DSM 45079</strain>
    </source>
</reference>
<dbReference type="SUPFAM" id="SSF51556">
    <property type="entry name" value="Metallo-dependent hydrolases"/>
    <property type="match status" value="1"/>
</dbReference>
<dbReference type="Pfam" id="PF04909">
    <property type="entry name" value="Amidohydro_2"/>
    <property type="match status" value="1"/>
</dbReference>
<dbReference type="InterPro" id="IPR032465">
    <property type="entry name" value="ACMSD"/>
</dbReference>
<dbReference type="Gene3D" id="3.20.20.140">
    <property type="entry name" value="Metal-dependent hydrolases"/>
    <property type="match status" value="1"/>
</dbReference>
<evidence type="ECO:0000259" key="2">
    <source>
        <dbReference type="Pfam" id="PF04909"/>
    </source>
</evidence>
<proteinExistence type="predicted"/>
<dbReference type="STRING" id="419479.SAMN04488563_0287"/>
<dbReference type="PANTHER" id="PTHR21240">
    <property type="entry name" value="2-AMINO-3-CARBOXYLMUCONATE-6-SEMIALDEHYDE DECARBOXYLASE"/>
    <property type="match status" value="1"/>
</dbReference>
<dbReference type="GO" id="GO:0016787">
    <property type="term" value="F:hydrolase activity"/>
    <property type="evidence" value="ECO:0007669"/>
    <property type="project" value="InterPro"/>
</dbReference>
<feature type="domain" description="Amidohydrolase-related" evidence="2">
    <location>
        <begin position="10"/>
        <end position="287"/>
    </location>
</feature>
<keyword evidence="1" id="KW-0456">Lyase</keyword>
<evidence type="ECO:0000256" key="1">
    <source>
        <dbReference type="ARBA" id="ARBA00023239"/>
    </source>
</evidence>
<organism evidence="3 4">
    <name type="scientific">Jiangella alkaliphila</name>
    <dbReference type="NCBI Taxonomy" id="419479"/>
    <lineage>
        <taxon>Bacteria</taxon>
        <taxon>Bacillati</taxon>
        <taxon>Actinomycetota</taxon>
        <taxon>Actinomycetes</taxon>
        <taxon>Jiangellales</taxon>
        <taxon>Jiangellaceae</taxon>
        <taxon>Jiangella</taxon>
    </lineage>
</organism>